<dbReference type="Pfam" id="PF08808">
    <property type="entry name" value="RES"/>
    <property type="match status" value="1"/>
</dbReference>
<reference evidence="2 3" key="1">
    <citation type="submission" date="2016-12" db="EMBL/GenBank/DDBJ databases">
        <title>Draft genome of Tersicoccus phoenicis 1P05MA.</title>
        <authorList>
            <person name="Nakajima Y."/>
            <person name="Yoshizawa S."/>
            <person name="Nakamura K."/>
            <person name="Ogura Y."/>
            <person name="Hayashi T."/>
            <person name="Kogure K."/>
        </authorList>
    </citation>
    <scope>NUCLEOTIDE SEQUENCE [LARGE SCALE GENOMIC DNA]</scope>
    <source>
        <strain evidence="2 3">1p05MA</strain>
    </source>
</reference>
<proteinExistence type="predicted"/>
<sequence length="196" mass="20786">MLSAGSRLFRVFTARAGRTAASFNPGWGAPTRFAFFGEPPVPVLYAGETEEAAVAETILHDLPAGGGDLYPEDYRDTAAAALVTRRALRLAALHGLGLRRLAVTAAQLTDTSSAEYPRTVAWSGAAHAVRDDDGGLDGVCWMSRQCNNAKAYVLFGDRVGPDDLEIATDYARIFGVGADLDWLIDLAAGLGINVMV</sequence>
<evidence type="ECO:0000313" key="2">
    <source>
        <dbReference type="EMBL" id="OMH25172.1"/>
    </source>
</evidence>
<protein>
    <recommendedName>
        <fullName evidence="1">RES domain-containing protein</fullName>
    </recommendedName>
</protein>
<dbReference type="AlphaFoldDB" id="A0A1R1LCB3"/>
<dbReference type="EMBL" id="MRDE01000035">
    <property type="protein sequence ID" value="OMH25172.1"/>
    <property type="molecule type" value="Genomic_DNA"/>
</dbReference>
<feature type="domain" description="RES" evidence="1">
    <location>
        <begin position="23"/>
        <end position="167"/>
    </location>
</feature>
<dbReference type="InterPro" id="IPR014914">
    <property type="entry name" value="RES_dom"/>
</dbReference>
<evidence type="ECO:0000259" key="1">
    <source>
        <dbReference type="SMART" id="SM00953"/>
    </source>
</evidence>
<comment type="caution">
    <text evidence="2">The sequence shown here is derived from an EMBL/GenBank/DDBJ whole genome shotgun (WGS) entry which is preliminary data.</text>
</comment>
<name>A0A1R1LCB3_9MICC</name>
<dbReference type="STRING" id="554083.BKD30_06380"/>
<accession>A0A1R1LCB3</accession>
<gene>
    <name evidence="2" type="ORF">BKD30_06380</name>
</gene>
<dbReference type="SMART" id="SM00953">
    <property type="entry name" value="RES"/>
    <property type="match status" value="1"/>
</dbReference>
<organism evidence="2 3">
    <name type="scientific">Tersicoccus phoenicis</name>
    <dbReference type="NCBI Taxonomy" id="554083"/>
    <lineage>
        <taxon>Bacteria</taxon>
        <taxon>Bacillati</taxon>
        <taxon>Actinomycetota</taxon>
        <taxon>Actinomycetes</taxon>
        <taxon>Micrococcales</taxon>
        <taxon>Micrococcaceae</taxon>
        <taxon>Tersicoccus</taxon>
    </lineage>
</organism>
<dbReference type="Proteomes" id="UP000187085">
    <property type="component" value="Unassembled WGS sequence"/>
</dbReference>
<keyword evidence="3" id="KW-1185">Reference proteome</keyword>
<evidence type="ECO:0000313" key="3">
    <source>
        <dbReference type="Proteomes" id="UP000187085"/>
    </source>
</evidence>